<sequence>MAELDARYRDYIDSSHSNNGYINSDGECYSDGEYYSDSEYNPDGAAERIRESIAEDEFFEYFCSEALQLSPEVIESFLATGGRNV</sequence>
<organism evidence="1 2">
    <name type="scientific">Candida boidinii</name>
    <name type="common">Yeast</name>
    <dbReference type="NCBI Taxonomy" id="5477"/>
    <lineage>
        <taxon>Eukaryota</taxon>
        <taxon>Fungi</taxon>
        <taxon>Dikarya</taxon>
        <taxon>Ascomycota</taxon>
        <taxon>Saccharomycotina</taxon>
        <taxon>Pichiomycetes</taxon>
        <taxon>Pichiales</taxon>
        <taxon>Pichiaceae</taxon>
        <taxon>Ogataea</taxon>
        <taxon>Ogataea/Candida clade</taxon>
    </lineage>
</organism>
<evidence type="ECO:0000313" key="1">
    <source>
        <dbReference type="EMBL" id="GME74295.1"/>
    </source>
</evidence>
<dbReference type="AlphaFoldDB" id="A0A9W6WJL2"/>
<accession>A0A9W6WJL2</accession>
<proteinExistence type="predicted"/>
<dbReference type="EMBL" id="BSXN01001739">
    <property type="protein sequence ID" value="GME74295.1"/>
    <property type="molecule type" value="Genomic_DNA"/>
</dbReference>
<keyword evidence="2" id="KW-1185">Reference proteome</keyword>
<gene>
    <name evidence="1" type="ORF">Cboi02_000436400</name>
</gene>
<reference evidence="1" key="1">
    <citation type="submission" date="2023-04" db="EMBL/GenBank/DDBJ databases">
        <title>Candida boidinii NBRC 10035.</title>
        <authorList>
            <person name="Ichikawa N."/>
            <person name="Sato H."/>
            <person name="Tonouchi N."/>
        </authorList>
    </citation>
    <scope>NUCLEOTIDE SEQUENCE</scope>
    <source>
        <strain evidence="1">NBRC 10035</strain>
    </source>
</reference>
<comment type="caution">
    <text evidence="1">The sequence shown here is derived from an EMBL/GenBank/DDBJ whole genome shotgun (WGS) entry which is preliminary data.</text>
</comment>
<name>A0A9W6WJL2_CANBO</name>
<dbReference type="Proteomes" id="UP001165120">
    <property type="component" value="Unassembled WGS sequence"/>
</dbReference>
<protein>
    <submittedName>
        <fullName evidence="1">Unnamed protein product</fullName>
    </submittedName>
</protein>
<evidence type="ECO:0000313" key="2">
    <source>
        <dbReference type="Proteomes" id="UP001165120"/>
    </source>
</evidence>